<sequence length="386" mass="44180">MASYLDKLNSCIENLKASKNKLQSSIVSLKSANSDLPRTINLINFEKKHELYTEQELETAHLNHLKQLQIEPQKILTIASGLLADFERLNQQALEELSIVLENRREMTLAVKELQALKRKLAELEGTESLLRDKNEKMIKEIRSMRDNLKQERRYQLDSQGESLDLEVDQLKETLKELKQQRSLAKEEEISYRTRLGDLITERDSLKKHRTERVSSSEPVKPQDIMFASKKFENQKKQLQRTLLGRTNSAGLKSLVEDASVEAENLKAQLAKLSSSQEFKKNAQNFSQAVLFKGLSIPYPLSTYMGQIIDFVASDPTKEVNLIALRRVFPRDEKSSKHLMDSLAVLHELKLIQVLEENNGSQADTANSTDMEFSRDLELLIRLTIG</sequence>
<gene>
    <name evidence="1" type="ORF">DSO57_1036542</name>
</gene>
<evidence type="ECO:0000313" key="1">
    <source>
        <dbReference type="EMBL" id="KAJ9059910.1"/>
    </source>
</evidence>
<organism evidence="1 2">
    <name type="scientific">Entomophthora muscae</name>
    <dbReference type="NCBI Taxonomy" id="34485"/>
    <lineage>
        <taxon>Eukaryota</taxon>
        <taxon>Fungi</taxon>
        <taxon>Fungi incertae sedis</taxon>
        <taxon>Zoopagomycota</taxon>
        <taxon>Entomophthoromycotina</taxon>
        <taxon>Entomophthoromycetes</taxon>
        <taxon>Entomophthorales</taxon>
        <taxon>Entomophthoraceae</taxon>
        <taxon>Entomophthora</taxon>
    </lineage>
</organism>
<reference evidence="1" key="1">
    <citation type="submission" date="2022-04" db="EMBL/GenBank/DDBJ databases">
        <title>Genome of the entomopathogenic fungus Entomophthora muscae.</title>
        <authorList>
            <person name="Elya C."/>
            <person name="Lovett B.R."/>
            <person name="Lee E."/>
            <person name="Macias A.M."/>
            <person name="Hajek A.E."/>
            <person name="De Bivort B.L."/>
            <person name="Kasson M.T."/>
            <person name="De Fine Licht H.H."/>
            <person name="Stajich J.E."/>
        </authorList>
    </citation>
    <scope>NUCLEOTIDE SEQUENCE</scope>
    <source>
        <strain evidence="1">Berkeley</strain>
    </source>
</reference>
<evidence type="ECO:0000313" key="2">
    <source>
        <dbReference type="Proteomes" id="UP001165960"/>
    </source>
</evidence>
<protein>
    <submittedName>
        <fullName evidence="1">Uncharacterized protein</fullName>
    </submittedName>
</protein>
<dbReference type="Proteomes" id="UP001165960">
    <property type="component" value="Unassembled WGS sequence"/>
</dbReference>
<name>A0ACC2SC84_9FUNG</name>
<dbReference type="EMBL" id="QTSX02005325">
    <property type="protein sequence ID" value="KAJ9059910.1"/>
    <property type="molecule type" value="Genomic_DNA"/>
</dbReference>
<proteinExistence type="predicted"/>
<keyword evidence="2" id="KW-1185">Reference proteome</keyword>
<comment type="caution">
    <text evidence="1">The sequence shown here is derived from an EMBL/GenBank/DDBJ whole genome shotgun (WGS) entry which is preliminary data.</text>
</comment>
<accession>A0ACC2SC84</accession>